<dbReference type="Proteomes" id="UP000247612">
    <property type="component" value="Unassembled WGS sequence"/>
</dbReference>
<dbReference type="EMBL" id="QJKH01000007">
    <property type="protein sequence ID" value="PXX78472.1"/>
    <property type="molecule type" value="Genomic_DNA"/>
</dbReference>
<evidence type="ECO:0000313" key="1">
    <source>
        <dbReference type="EMBL" id="PXX78472.1"/>
    </source>
</evidence>
<gene>
    <name evidence="1" type="ORF">DES51_10712</name>
</gene>
<reference evidence="1 2" key="1">
    <citation type="submission" date="2018-05" db="EMBL/GenBank/DDBJ databases">
        <title>Genomic Encyclopedia of Type Strains, Phase IV (KMG-IV): sequencing the most valuable type-strain genomes for metagenomic binning, comparative biology and taxonomic classification.</title>
        <authorList>
            <person name="Goeker M."/>
        </authorList>
    </citation>
    <scope>NUCLEOTIDE SEQUENCE [LARGE SCALE GENOMIC DNA]</scope>
    <source>
        <strain evidence="1 2">JC118</strain>
    </source>
</reference>
<accession>A0A318KPK1</accession>
<dbReference type="AlphaFoldDB" id="A0A318KPK1"/>
<dbReference type="RefSeq" id="WP_022939318.1">
    <property type="nucleotide sequence ID" value="NZ_CABKRQ010000008.1"/>
</dbReference>
<sequence>MDWKTIKLLSLQKMFLITGNSIVEDETTLEYLNKMWGAANEAMIRLATIGKTIMRQKTIDLSDERIISADKMYINLLDFCTDLFNVNTAGVRLNEEPFSRFELYGHTMVLEPQEGMLSVLYYAYPALLKPDSPDDTEIPLDIDAAVLIPLYIASELYKDDDNSLATMYRNQFETGLESLVPKQQTNKARFVRHGAV</sequence>
<proteinExistence type="predicted"/>
<name>A0A318KPK1_9FIRM</name>
<dbReference type="OrthoDB" id="1841858at2"/>
<comment type="caution">
    <text evidence="1">The sequence shown here is derived from an EMBL/GenBank/DDBJ whole genome shotgun (WGS) entry which is preliminary data.</text>
</comment>
<organism evidence="1 2">
    <name type="scientific">Dielma fastidiosa</name>
    <dbReference type="NCBI Taxonomy" id="1034346"/>
    <lineage>
        <taxon>Bacteria</taxon>
        <taxon>Bacillati</taxon>
        <taxon>Bacillota</taxon>
        <taxon>Erysipelotrichia</taxon>
        <taxon>Erysipelotrichales</taxon>
        <taxon>Erysipelotrichaceae</taxon>
        <taxon>Dielma</taxon>
    </lineage>
</organism>
<protein>
    <submittedName>
        <fullName evidence="1">Uncharacterized protein</fullName>
    </submittedName>
</protein>
<evidence type="ECO:0000313" key="2">
    <source>
        <dbReference type="Proteomes" id="UP000247612"/>
    </source>
</evidence>
<dbReference type="STRING" id="1034346.GCA_000313565_03041"/>
<keyword evidence="2" id="KW-1185">Reference proteome</keyword>